<comment type="caution">
    <text evidence="1">The sequence shown here is derived from an EMBL/GenBank/DDBJ whole genome shotgun (WGS) entry which is preliminary data.</text>
</comment>
<dbReference type="Proteomes" id="UP001057452">
    <property type="component" value="Chromosome 3"/>
</dbReference>
<reference evidence="1" key="1">
    <citation type="submission" date="2022-05" db="EMBL/GenBank/DDBJ databases">
        <title>Chromosome-level genome of Chaenocephalus aceratus.</title>
        <authorList>
            <person name="Park H."/>
        </authorList>
    </citation>
    <scope>NUCLEOTIDE SEQUENCE</scope>
    <source>
        <strain evidence="1">KU_202001</strain>
    </source>
</reference>
<organism evidence="1 2">
    <name type="scientific">Chaenocephalus aceratus</name>
    <name type="common">Blackfin icefish</name>
    <name type="synonym">Chaenichthys aceratus</name>
    <dbReference type="NCBI Taxonomy" id="36190"/>
    <lineage>
        <taxon>Eukaryota</taxon>
        <taxon>Metazoa</taxon>
        <taxon>Chordata</taxon>
        <taxon>Craniata</taxon>
        <taxon>Vertebrata</taxon>
        <taxon>Euteleostomi</taxon>
        <taxon>Actinopterygii</taxon>
        <taxon>Neopterygii</taxon>
        <taxon>Teleostei</taxon>
        <taxon>Neoteleostei</taxon>
        <taxon>Acanthomorphata</taxon>
        <taxon>Eupercaria</taxon>
        <taxon>Perciformes</taxon>
        <taxon>Notothenioidei</taxon>
        <taxon>Channichthyidae</taxon>
        <taxon>Chaenocephalus</taxon>
    </lineage>
</organism>
<name>A0ACB9XSF7_CHAAC</name>
<gene>
    <name evidence="1" type="ORF">KUCAC02_001583</name>
</gene>
<sequence>MGRTATSRRQLPSWQRTEFEEKRKTKRGDPPRSVREGEMLTPKHTVALLGTHGTSAAASGHADSWQLRFVFASWESWHCHFINYLWLLLALDWALDLVNRLAAQTVQIMTRASEANQKRDWVFSKWSMLADEMFRLVPLLEDWLLAALCSGFHYPITAFRFL</sequence>
<keyword evidence="2" id="KW-1185">Reference proteome</keyword>
<protein>
    <submittedName>
        <fullName evidence="1">Uncharacterized protein</fullName>
    </submittedName>
</protein>
<evidence type="ECO:0000313" key="1">
    <source>
        <dbReference type="EMBL" id="KAI4829923.1"/>
    </source>
</evidence>
<accession>A0ACB9XSF7</accession>
<proteinExistence type="predicted"/>
<evidence type="ECO:0000313" key="2">
    <source>
        <dbReference type="Proteomes" id="UP001057452"/>
    </source>
</evidence>
<dbReference type="EMBL" id="CM043787">
    <property type="protein sequence ID" value="KAI4829923.1"/>
    <property type="molecule type" value="Genomic_DNA"/>
</dbReference>